<organism evidence="1 2">
    <name type="scientific">Giardia intestinalis</name>
    <name type="common">Giardia lamblia</name>
    <dbReference type="NCBI Taxonomy" id="5741"/>
    <lineage>
        <taxon>Eukaryota</taxon>
        <taxon>Metamonada</taxon>
        <taxon>Diplomonadida</taxon>
        <taxon>Hexamitidae</taxon>
        <taxon>Giardiinae</taxon>
        <taxon>Giardia</taxon>
    </lineage>
</organism>
<dbReference type="VEuPathDB" id="GiardiaDB:QR46_4993"/>
<feature type="non-terminal residue" evidence="1">
    <location>
        <position position="1"/>
    </location>
</feature>
<sequence length="136" mass="15501">VGSLKGLTIEGARCPAHLTRRRLITACGLARPHVGEPHHQLQSYRVRRHDAFVLWLFDHIATRRRTTVSYEQKTKAQSERTMPIIIGTNGILHEKSAEHLRSLGVSLAELMAFAVPSVEYQHHRLRWPAWCGRTPP</sequence>
<dbReference type="EMBL" id="AHHH01000176">
    <property type="protein sequence ID" value="ESU40771.1"/>
    <property type="molecule type" value="Genomic_DNA"/>
</dbReference>
<name>V6TPY6_GIAIN</name>
<protein>
    <submittedName>
        <fullName evidence="1">Uncharacterized protein</fullName>
    </submittedName>
</protein>
<evidence type="ECO:0000313" key="2">
    <source>
        <dbReference type="Proteomes" id="UP000018040"/>
    </source>
</evidence>
<reference evidence="2" key="1">
    <citation type="submission" date="2012-02" db="EMBL/GenBank/DDBJ databases">
        <title>Genome sequencing of Giardia lamblia Genotypes A2 and B isolates (DH and GS) and comparative analysis with the genomes of Genotypes A1 and E (WB and Pig).</title>
        <authorList>
            <person name="Adam R."/>
            <person name="Dahlstrom E."/>
            <person name="Martens C."/>
            <person name="Bruno D."/>
            <person name="Barbian K."/>
            <person name="Porcella S.F."/>
            <person name="Nash T."/>
        </authorList>
    </citation>
    <scope>NUCLEOTIDE SEQUENCE</scope>
    <source>
        <strain evidence="2">GS</strain>
    </source>
</reference>
<evidence type="ECO:0000313" key="1">
    <source>
        <dbReference type="EMBL" id="ESU40771.1"/>
    </source>
</evidence>
<comment type="caution">
    <text evidence="1">The sequence shown here is derived from an EMBL/GenBank/DDBJ whole genome shotgun (WGS) entry which is preliminary data.</text>
</comment>
<dbReference type="Proteomes" id="UP000018040">
    <property type="component" value="Unassembled WGS sequence"/>
</dbReference>
<dbReference type="AlphaFoldDB" id="V6TPY6"/>
<gene>
    <name evidence="1" type="ORF">GSB_154373</name>
</gene>
<accession>V6TPY6</accession>
<reference evidence="1 2" key="2">
    <citation type="journal article" date="2013" name="Genome Biol. Evol.">
        <title>Genome sequencing of Giardia lamblia genotypes A2 and B isolates (DH and GS) and comparative analysis with the genomes of genotypes A1 and E (WB and Pig).</title>
        <authorList>
            <person name="Adam R.D."/>
            <person name="Dahlstrom E.W."/>
            <person name="Martens C.A."/>
            <person name="Bruno D.P."/>
            <person name="Barbian K.D."/>
            <person name="Ricklefs S.M."/>
            <person name="Hernandez M.M."/>
            <person name="Narla N.P."/>
            <person name="Patel R.B."/>
            <person name="Porcella S.F."/>
            <person name="Nash T.E."/>
        </authorList>
    </citation>
    <scope>NUCLEOTIDE SEQUENCE [LARGE SCALE GENOMIC DNA]</scope>
    <source>
        <strain evidence="1 2">GS</strain>
    </source>
</reference>
<proteinExistence type="predicted"/>